<dbReference type="OrthoDB" id="2651947at2"/>
<dbReference type="AlphaFoldDB" id="A0A2V5K059"/>
<evidence type="ECO:0000313" key="2">
    <source>
        <dbReference type="EMBL" id="PYI52549.1"/>
    </source>
</evidence>
<dbReference type="Pfam" id="PF24032">
    <property type="entry name" value="YQBQ"/>
    <property type="match status" value="1"/>
</dbReference>
<evidence type="ECO:0000313" key="3">
    <source>
        <dbReference type="Proteomes" id="UP000247476"/>
    </source>
</evidence>
<accession>A0A2V5K059</accession>
<dbReference type="InterPro" id="IPR056937">
    <property type="entry name" value="YqbQ/XkdQ"/>
</dbReference>
<keyword evidence="3" id="KW-1185">Reference proteome</keyword>
<feature type="domain" description="YqbQ/XkdQ" evidence="1">
    <location>
        <begin position="75"/>
        <end position="310"/>
    </location>
</feature>
<dbReference type="Proteomes" id="UP000247476">
    <property type="component" value="Unassembled WGS sequence"/>
</dbReference>
<reference evidence="2 3" key="1">
    <citation type="submission" date="2018-05" db="EMBL/GenBank/DDBJ databases">
        <title>Paenibacillus flagellatus sp. nov., isolated from selenium mineral soil.</title>
        <authorList>
            <person name="Dai X."/>
        </authorList>
    </citation>
    <scope>NUCLEOTIDE SEQUENCE [LARGE SCALE GENOMIC DNA]</scope>
    <source>
        <strain evidence="2 3">DXL2</strain>
    </source>
</reference>
<protein>
    <submittedName>
        <fullName evidence="2">Phage portal protein</fullName>
    </submittedName>
</protein>
<organism evidence="2 3">
    <name type="scientific">Paenibacillus flagellatus</name>
    <dbReference type="NCBI Taxonomy" id="2211139"/>
    <lineage>
        <taxon>Bacteria</taxon>
        <taxon>Bacillati</taxon>
        <taxon>Bacillota</taxon>
        <taxon>Bacilli</taxon>
        <taxon>Bacillales</taxon>
        <taxon>Paenibacillaceae</taxon>
        <taxon>Paenibacillus</taxon>
    </lineage>
</organism>
<proteinExistence type="predicted"/>
<sequence>MTDAQERVYEVVLDNRYLLGDLVESITLEESLDEIAYRATVNLMVTEDFPGIRPGQEIRVSGIPHRGSAMVYLLHPGVVWECENSYRGANRLTATLYDRTIYLSKSEDEYLFPAGQTASQRLAKYASDWGIPLHQIPDTVYTLSKKVYRAQPIYSMLMSDLKETARAGGWPYRPRMTPNGLELFPIGSNETVWALEPDGNIDSITQRRTLEGAVTRVKVLGKEENPESATEILAVESKDTDLYGTLQKVHMDSSITTVSGAVQAAKGMLSGIQETLTVTALDVNTIRAGDRVALIGSGMDLIATSVRHELGRPGKMTLELATFDYVKRRYYLDGPV</sequence>
<comment type="caution">
    <text evidence="2">The sequence shown here is derived from an EMBL/GenBank/DDBJ whole genome shotgun (WGS) entry which is preliminary data.</text>
</comment>
<name>A0A2V5K059_9BACL</name>
<dbReference type="RefSeq" id="WP_110841918.1">
    <property type="nucleotide sequence ID" value="NZ_QJVJ01000009.1"/>
</dbReference>
<dbReference type="EMBL" id="QJVJ01000009">
    <property type="protein sequence ID" value="PYI52549.1"/>
    <property type="molecule type" value="Genomic_DNA"/>
</dbReference>
<gene>
    <name evidence="2" type="ORF">DLM86_20460</name>
</gene>
<evidence type="ECO:0000259" key="1">
    <source>
        <dbReference type="Pfam" id="PF24032"/>
    </source>
</evidence>